<keyword evidence="5" id="KW-1185">Reference proteome</keyword>
<sequence length="566" mass="63529">MIWAFLCITALALSTVSTGLIVFKFCKDWEVRASSVRWLLAVFFICQFITSSARLAYFVWLTIAIEGESHTSDYEDMQVQAVVRTELYRMGTSAVLQLIQKQNGWITTVIIIGDAAQFGILIWVTALVYEMSKLVALSMDRGETHERAKIRLYSMIGHVSIAVFLLVQVALAISYMGYSRYAYSMLLAVYVLQTGVFIYMMITVVVLKVNGRSYESVHGQFVTSPLYRRLKWFMLAYALFAFQFQLSSVILYACPGDINILSSYAGVSFTLYYLRGFVFSVVTGCSQPCVVTWSSCCLPEEIKVEYRQRQECLTSPGGHDIPYINPVFVVTDIESSSALWAIGDGRIMQQATRIHDDIIRSLLAAYRGYEIATAGDSFQLAFHTIKEAIEYCLKAQMHLHNAKWPKELHGLIPATRKERARTKTIFRGLRVRMGVHDAAESEGPLICDVHVVTGKLTYTGASEIIANEIGGLGAGGQILVTERVADWLAANSSRTDTKFVLEHVCKYSIPRLHVVLEIFQVVPKPLAQRCQSFSSPQHIVQMDRETSETGADCQMLYTSLQLLSYS</sequence>
<feature type="transmembrane region" description="Helical" evidence="1">
    <location>
        <begin position="150"/>
        <end position="175"/>
    </location>
</feature>
<dbReference type="Pfam" id="PF00211">
    <property type="entry name" value="Guanylate_cyc"/>
    <property type="match status" value="1"/>
</dbReference>
<dbReference type="Gene3D" id="3.30.70.1230">
    <property type="entry name" value="Nucleotide cyclase"/>
    <property type="match status" value="1"/>
</dbReference>
<reference evidence="4" key="1">
    <citation type="submission" date="2022-12" db="EMBL/GenBank/DDBJ databases">
        <authorList>
            <person name="Webb A."/>
        </authorList>
    </citation>
    <scope>NUCLEOTIDE SEQUENCE</scope>
    <source>
        <strain evidence="4">Hp1</strain>
    </source>
</reference>
<evidence type="ECO:0000313" key="4">
    <source>
        <dbReference type="EMBL" id="CAI5713947.1"/>
    </source>
</evidence>
<organism evidence="4 5">
    <name type="scientific">Hyaloperonospora brassicae</name>
    <name type="common">Brassica downy mildew</name>
    <name type="synonym">Peronospora brassicae</name>
    <dbReference type="NCBI Taxonomy" id="162125"/>
    <lineage>
        <taxon>Eukaryota</taxon>
        <taxon>Sar</taxon>
        <taxon>Stramenopiles</taxon>
        <taxon>Oomycota</taxon>
        <taxon>Peronosporomycetes</taxon>
        <taxon>Peronosporales</taxon>
        <taxon>Peronosporaceae</taxon>
        <taxon>Hyaloperonospora</taxon>
    </lineage>
</organism>
<protein>
    <recommendedName>
        <fullName evidence="3">Guanylate cyclase domain-containing protein</fullName>
    </recommendedName>
</protein>
<evidence type="ECO:0000256" key="1">
    <source>
        <dbReference type="SAM" id="Phobius"/>
    </source>
</evidence>
<evidence type="ECO:0000313" key="5">
    <source>
        <dbReference type="Proteomes" id="UP001162031"/>
    </source>
</evidence>
<accession>A0AAV0T6Y2</accession>
<evidence type="ECO:0000256" key="2">
    <source>
        <dbReference type="SAM" id="SignalP"/>
    </source>
</evidence>
<dbReference type="Proteomes" id="UP001162031">
    <property type="component" value="Unassembled WGS sequence"/>
</dbReference>
<evidence type="ECO:0000259" key="3">
    <source>
        <dbReference type="PROSITE" id="PS50125"/>
    </source>
</evidence>
<dbReference type="GO" id="GO:0009190">
    <property type="term" value="P:cyclic nucleotide biosynthetic process"/>
    <property type="evidence" value="ECO:0007669"/>
    <property type="project" value="InterPro"/>
</dbReference>
<dbReference type="PROSITE" id="PS50125">
    <property type="entry name" value="GUANYLATE_CYCLASE_2"/>
    <property type="match status" value="1"/>
</dbReference>
<dbReference type="InterPro" id="IPR050697">
    <property type="entry name" value="Adenylyl/Guanylyl_Cyclase_3/4"/>
</dbReference>
<name>A0AAV0T6Y2_HYABA</name>
<dbReference type="GO" id="GO:0035556">
    <property type="term" value="P:intracellular signal transduction"/>
    <property type="evidence" value="ECO:0007669"/>
    <property type="project" value="InterPro"/>
</dbReference>
<feature type="signal peptide" evidence="2">
    <location>
        <begin position="1"/>
        <end position="19"/>
    </location>
</feature>
<keyword evidence="1" id="KW-0812">Transmembrane</keyword>
<keyword evidence="1" id="KW-1133">Transmembrane helix</keyword>
<dbReference type="EMBL" id="CANTFL010000106">
    <property type="protein sequence ID" value="CAI5713947.1"/>
    <property type="molecule type" value="Genomic_DNA"/>
</dbReference>
<dbReference type="InterPro" id="IPR001054">
    <property type="entry name" value="A/G_cyclase"/>
</dbReference>
<dbReference type="PANTHER" id="PTHR43081:SF1">
    <property type="entry name" value="ADENYLATE CYCLASE, TERMINAL-DIFFERENTIATION SPECIFIC"/>
    <property type="match status" value="1"/>
</dbReference>
<dbReference type="PANTHER" id="PTHR43081">
    <property type="entry name" value="ADENYLATE CYCLASE, TERMINAL-DIFFERENTIATION SPECIFIC-RELATED"/>
    <property type="match status" value="1"/>
</dbReference>
<feature type="transmembrane region" description="Helical" evidence="1">
    <location>
        <begin position="35"/>
        <end position="60"/>
    </location>
</feature>
<keyword evidence="2" id="KW-0732">Signal</keyword>
<dbReference type="AlphaFoldDB" id="A0AAV0T6Y2"/>
<dbReference type="InterPro" id="IPR029787">
    <property type="entry name" value="Nucleotide_cyclase"/>
</dbReference>
<dbReference type="SUPFAM" id="SSF55073">
    <property type="entry name" value="Nucleotide cyclase"/>
    <property type="match status" value="1"/>
</dbReference>
<keyword evidence="1" id="KW-0472">Membrane</keyword>
<comment type="caution">
    <text evidence="4">The sequence shown here is derived from an EMBL/GenBank/DDBJ whole genome shotgun (WGS) entry which is preliminary data.</text>
</comment>
<gene>
    <name evidence="4" type="ORF">HBR001_LOCUS1150</name>
</gene>
<proteinExistence type="predicted"/>
<feature type="transmembrane region" description="Helical" evidence="1">
    <location>
        <begin position="230"/>
        <end position="253"/>
    </location>
</feature>
<feature type="transmembrane region" description="Helical" evidence="1">
    <location>
        <begin position="181"/>
        <end position="209"/>
    </location>
</feature>
<feature type="chain" id="PRO_5044021376" description="Guanylate cyclase domain-containing protein" evidence="2">
    <location>
        <begin position="20"/>
        <end position="566"/>
    </location>
</feature>
<feature type="domain" description="Guanylate cyclase" evidence="3">
    <location>
        <begin position="327"/>
        <end position="470"/>
    </location>
</feature>
<feature type="transmembrane region" description="Helical" evidence="1">
    <location>
        <begin position="105"/>
        <end position="129"/>
    </location>
</feature>